<keyword evidence="2" id="KW-1185">Reference proteome</keyword>
<sequence length="433" mass="46916">MEMCGSVGIHCEVVRGCLKTPSEELHDIVAEPEPRPNHWWNAVIVDGEWRIVDCALASPSHPKRSLLSAAGQTQAESHFFLIRPSEACFTHIPQLPEQQHIVPPVTNEVLAALPCACPPYFRSGLQLIDFDTTLLNLENLEMAHVKIEVAEDLECVAEVEVRGFIHDADGDVFEGGDVVRKPALAQPEWLGGRKHYIVKAVLPGDEGRGVLKVYAGKKGLMHSLKSNPHPLALALPLTHTGQNPPYDFLTRHPTPHAQRHDLYVAQPQCRKLVANNTFVFSIRQHPSSLSAAANAGPMMAGGPGSHSRAPSRNGAASPNPYMRPTSAMSNMSVSAAGSNFSAPSSNTSSSSSGNNGGHGNSNKPAKLAIQSPSGRIIRLVRKQEQMASSGKEEDGDGTVWETVVKLSERGVWRALVLADRSARWCVFGEWECV</sequence>
<dbReference type="Proteomes" id="UP001186974">
    <property type="component" value="Unassembled WGS sequence"/>
</dbReference>
<organism evidence="1 2">
    <name type="scientific">Coniosporium uncinatum</name>
    <dbReference type="NCBI Taxonomy" id="93489"/>
    <lineage>
        <taxon>Eukaryota</taxon>
        <taxon>Fungi</taxon>
        <taxon>Dikarya</taxon>
        <taxon>Ascomycota</taxon>
        <taxon>Pezizomycotina</taxon>
        <taxon>Dothideomycetes</taxon>
        <taxon>Dothideomycetes incertae sedis</taxon>
        <taxon>Coniosporium</taxon>
    </lineage>
</organism>
<proteinExistence type="predicted"/>
<reference evidence="1" key="1">
    <citation type="submission" date="2024-09" db="EMBL/GenBank/DDBJ databases">
        <title>Black Yeasts Isolated from many extreme environments.</title>
        <authorList>
            <person name="Coleine C."/>
            <person name="Stajich J.E."/>
            <person name="Selbmann L."/>
        </authorList>
    </citation>
    <scope>NUCLEOTIDE SEQUENCE</scope>
    <source>
        <strain evidence="1">CCFEE 5737</strain>
    </source>
</reference>
<protein>
    <submittedName>
        <fullName evidence="1">Uncharacterized protein</fullName>
    </submittedName>
</protein>
<comment type="caution">
    <text evidence="1">The sequence shown here is derived from an EMBL/GenBank/DDBJ whole genome shotgun (WGS) entry which is preliminary data.</text>
</comment>
<gene>
    <name evidence="1" type="ORF">LTS18_006382</name>
</gene>
<dbReference type="EMBL" id="JAWDJW010001543">
    <property type="protein sequence ID" value="KAK3078880.1"/>
    <property type="molecule type" value="Genomic_DNA"/>
</dbReference>
<evidence type="ECO:0000313" key="2">
    <source>
        <dbReference type="Proteomes" id="UP001186974"/>
    </source>
</evidence>
<accession>A0ACC3DQI7</accession>
<name>A0ACC3DQI7_9PEZI</name>
<evidence type="ECO:0000313" key="1">
    <source>
        <dbReference type="EMBL" id="KAK3078880.1"/>
    </source>
</evidence>